<dbReference type="InterPro" id="IPR009072">
    <property type="entry name" value="Histone-fold"/>
</dbReference>
<keyword evidence="6" id="KW-0539">Nucleus</keyword>
<dbReference type="PANTHER" id="PTHR28680:SF1">
    <property type="entry name" value="CENTROMERE PROTEIN X"/>
    <property type="match status" value="1"/>
</dbReference>
<keyword evidence="9" id="KW-1185">Reference proteome</keyword>
<name>A0ABR3P1T8_9PEZI</name>
<dbReference type="Pfam" id="PF09415">
    <property type="entry name" value="CENP-X"/>
    <property type="match status" value="1"/>
</dbReference>
<evidence type="ECO:0000256" key="4">
    <source>
        <dbReference type="ARBA" id="ARBA00023125"/>
    </source>
</evidence>
<dbReference type="RefSeq" id="XP_069196440.1">
    <property type="nucleotide sequence ID" value="XM_069341623.1"/>
</dbReference>
<evidence type="ECO:0000313" key="9">
    <source>
        <dbReference type="Proteomes" id="UP001562354"/>
    </source>
</evidence>
<reference evidence="8 9" key="1">
    <citation type="submission" date="2024-07" db="EMBL/GenBank/DDBJ databases">
        <title>Draft sequence of the Neodothiora populina.</title>
        <authorList>
            <person name="Drown D.D."/>
            <person name="Schuette U.S."/>
            <person name="Buechlein A.B."/>
            <person name="Rusch D.R."/>
            <person name="Winton L.W."/>
            <person name="Adams G.A."/>
        </authorList>
    </citation>
    <scope>NUCLEOTIDE SEQUENCE [LARGE SCALE GENOMIC DNA]</scope>
    <source>
        <strain evidence="8 9">CPC 39397</strain>
    </source>
</reference>
<evidence type="ECO:0000256" key="2">
    <source>
        <dbReference type="ARBA" id="ARBA00009359"/>
    </source>
</evidence>
<evidence type="ECO:0000256" key="1">
    <source>
        <dbReference type="ARBA" id="ARBA00004123"/>
    </source>
</evidence>
<gene>
    <name evidence="8" type="ORF">AAFC00_000224</name>
</gene>
<sequence length="298" mass="31821">MPPPQRIPSLPGATQASKKAFKPPARVISSDSNPGSSSAAARATSRPAASIRANRANPSEATRSVSATSDRSGPSTTQGGKASTTKGKTASMSGFKRAADLHDIDMISSDDDDDFNFDDAAQRPLPTKAITQKAAPPPKIARTTAKATNKGKGLARLPSLSPDSSLASPTRESSPIALDEIDSGREETTTNAHEGENDVSKIGTDEDEVPLLPGLLLTRLLYECFEDKEVKISKDANSLMARYMDLFVREAVARATEVQKERKTEEGHVVDDGDMDDDRPFLITKDLEEVAPGLVLDF</sequence>
<evidence type="ECO:0000313" key="8">
    <source>
        <dbReference type="EMBL" id="KAL1296758.1"/>
    </source>
</evidence>
<accession>A0ABR3P1T8</accession>
<evidence type="ECO:0000256" key="3">
    <source>
        <dbReference type="ARBA" id="ARBA00022763"/>
    </source>
</evidence>
<protein>
    <submittedName>
        <fullName evidence="8">Uncharacterized protein</fullName>
    </submittedName>
</protein>
<feature type="compositionally biased region" description="Acidic residues" evidence="7">
    <location>
        <begin position="108"/>
        <end position="117"/>
    </location>
</feature>
<dbReference type="CDD" id="cd22921">
    <property type="entry name" value="HFD_CENP-X"/>
    <property type="match status" value="1"/>
</dbReference>
<comment type="subcellular location">
    <subcellularLocation>
        <location evidence="1">Nucleus</location>
    </subcellularLocation>
</comment>
<keyword evidence="4" id="KW-0238">DNA-binding</keyword>
<dbReference type="PANTHER" id="PTHR28680">
    <property type="entry name" value="CENTROMERE PROTEIN X"/>
    <property type="match status" value="1"/>
</dbReference>
<evidence type="ECO:0000256" key="5">
    <source>
        <dbReference type="ARBA" id="ARBA00023204"/>
    </source>
</evidence>
<dbReference type="GeneID" id="95973927"/>
<dbReference type="Gene3D" id="1.10.20.10">
    <property type="entry name" value="Histone, subunit A"/>
    <property type="match status" value="1"/>
</dbReference>
<comment type="caution">
    <text evidence="8">The sequence shown here is derived from an EMBL/GenBank/DDBJ whole genome shotgun (WGS) entry which is preliminary data.</text>
</comment>
<organism evidence="8 9">
    <name type="scientific">Neodothiora populina</name>
    <dbReference type="NCBI Taxonomy" id="2781224"/>
    <lineage>
        <taxon>Eukaryota</taxon>
        <taxon>Fungi</taxon>
        <taxon>Dikarya</taxon>
        <taxon>Ascomycota</taxon>
        <taxon>Pezizomycotina</taxon>
        <taxon>Dothideomycetes</taxon>
        <taxon>Dothideomycetidae</taxon>
        <taxon>Dothideales</taxon>
        <taxon>Dothioraceae</taxon>
        <taxon>Neodothiora</taxon>
    </lineage>
</organism>
<keyword evidence="3" id="KW-0227">DNA damage</keyword>
<dbReference type="Proteomes" id="UP001562354">
    <property type="component" value="Unassembled WGS sequence"/>
</dbReference>
<keyword evidence="5" id="KW-0234">DNA repair</keyword>
<feature type="region of interest" description="Disordered" evidence="7">
    <location>
        <begin position="106"/>
        <end position="205"/>
    </location>
</feature>
<feature type="compositionally biased region" description="Polar residues" evidence="7">
    <location>
        <begin position="56"/>
        <end position="92"/>
    </location>
</feature>
<feature type="compositionally biased region" description="Low complexity" evidence="7">
    <location>
        <begin position="29"/>
        <end position="53"/>
    </location>
</feature>
<feature type="compositionally biased region" description="Low complexity" evidence="7">
    <location>
        <begin position="157"/>
        <end position="169"/>
    </location>
</feature>
<feature type="region of interest" description="Disordered" evidence="7">
    <location>
        <begin position="1"/>
        <end position="93"/>
    </location>
</feature>
<evidence type="ECO:0000256" key="6">
    <source>
        <dbReference type="ARBA" id="ARBA00023242"/>
    </source>
</evidence>
<dbReference type="EMBL" id="JBFMKM010000018">
    <property type="protein sequence ID" value="KAL1296758.1"/>
    <property type="molecule type" value="Genomic_DNA"/>
</dbReference>
<comment type="similarity">
    <text evidence="2">Belongs to the CENP-X/MHF2 family.</text>
</comment>
<feature type="compositionally biased region" description="Basic and acidic residues" evidence="7">
    <location>
        <begin position="182"/>
        <end position="199"/>
    </location>
</feature>
<evidence type="ECO:0000256" key="7">
    <source>
        <dbReference type="SAM" id="MobiDB-lite"/>
    </source>
</evidence>
<proteinExistence type="inferred from homology"/>
<dbReference type="InterPro" id="IPR018552">
    <property type="entry name" value="CENP-X"/>
</dbReference>